<comment type="caution">
    <text evidence="2">The sequence shown here is derived from an EMBL/GenBank/DDBJ whole genome shotgun (WGS) entry which is preliminary data.</text>
</comment>
<evidence type="ECO:0000256" key="1">
    <source>
        <dbReference type="SAM" id="MobiDB-lite"/>
    </source>
</evidence>
<evidence type="ECO:0000313" key="3">
    <source>
        <dbReference type="Proteomes" id="UP000485058"/>
    </source>
</evidence>
<proteinExistence type="predicted"/>
<feature type="region of interest" description="Disordered" evidence="1">
    <location>
        <begin position="1"/>
        <end position="24"/>
    </location>
</feature>
<organism evidence="2 3">
    <name type="scientific">Haematococcus lacustris</name>
    <name type="common">Green alga</name>
    <name type="synonym">Haematococcus pluvialis</name>
    <dbReference type="NCBI Taxonomy" id="44745"/>
    <lineage>
        <taxon>Eukaryota</taxon>
        <taxon>Viridiplantae</taxon>
        <taxon>Chlorophyta</taxon>
        <taxon>core chlorophytes</taxon>
        <taxon>Chlorophyceae</taxon>
        <taxon>CS clade</taxon>
        <taxon>Chlamydomonadales</taxon>
        <taxon>Haematococcaceae</taxon>
        <taxon>Haematococcus</taxon>
    </lineage>
</organism>
<protein>
    <submittedName>
        <fullName evidence="2">Uncharacterized protein</fullName>
    </submittedName>
</protein>
<evidence type="ECO:0000313" key="2">
    <source>
        <dbReference type="EMBL" id="GFH08455.1"/>
    </source>
</evidence>
<keyword evidence="3" id="KW-1185">Reference proteome</keyword>
<sequence length="67" mass="7440">MSDPAGPDVPDKRRLANEEVHPKLSEERVVFQLDAGDIAFEAIKPPASPENCMHRYGRSSTGCHFMT</sequence>
<feature type="non-terminal residue" evidence="2">
    <location>
        <position position="67"/>
    </location>
</feature>
<gene>
    <name evidence="2" type="ORF">HaLaN_03422</name>
</gene>
<accession>A0A699YGW7</accession>
<dbReference type="Proteomes" id="UP000485058">
    <property type="component" value="Unassembled WGS sequence"/>
</dbReference>
<dbReference type="EMBL" id="BLLF01000162">
    <property type="protein sequence ID" value="GFH08455.1"/>
    <property type="molecule type" value="Genomic_DNA"/>
</dbReference>
<reference evidence="2 3" key="1">
    <citation type="submission" date="2020-02" db="EMBL/GenBank/DDBJ databases">
        <title>Draft genome sequence of Haematococcus lacustris strain NIES-144.</title>
        <authorList>
            <person name="Morimoto D."/>
            <person name="Nakagawa S."/>
            <person name="Yoshida T."/>
            <person name="Sawayama S."/>
        </authorList>
    </citation>
    <scope>NUCLEOTIDE SEQUENCE [LARGE SCALE GENOMIC DNA]</scope>
    <source>
        <strain evidence="2 3">NIES-144</strain>
    </source>
</reference>
<dbReference type="AlphaFoldDB" id="A0A699YGW7"/>
<feature type="compositionally biased region" description="Basic and acidic residues" evidence="1">
    <location>
        <begin position="9"/>
        <end position="24"/>
    </location>
</feature>
<name>A0A699YGW7_HAELA</name>